<feature type="domain" description="RNA polymerase Rpb2" evidence="10">
    <location>
        <begin position="1057"/>
        <end position="1132"/>
    </location>
</feature>
<dbReference type="AlphaFoldDB" id="Q2M4U3"/>
<feature type="domain" description="RNA polymerase Rpb2" evidence="13">
    <location>
        <begin position="434"/>
        <end position="502"/>
    </location>
</feature>
<evidence type="ECO:0000259" key="12">
    <source>
        <dbReference type="Pfam" id="PF04563"/>
    </source>
</evidence>
<dbReference type="InterPro" id="IPR019462">
    <property type="entry name" value="DNA-dir_RNA_pol_bsu_external_1"/>
</dbReference>
<gene>
    <name evidence="6 15" type="primary">rpoB</name>
</gene>
<dbReference type="GO" id="GO:0006351">
    <property type="term" value="P:DNA-templated transcription"/>
    <property type="evidence" value="ECO:0007669"/>
    <property type="project" value="UniProtKB-UniRule"/>
</dbReference>
<evidence type="ECO:0000259" key="10">
    <source>
        <dbReference type="Pfam" id="PF04560"/>
    </source>
</evidence>
<dbReference type="SUPFAM" id="SSF64484">
    <property type="entry name" value="beta and beta-prime subunits of DNA dependent RNA-polymerase"/>
    <property type="match status" value="1"/>
</dbReference>
<dbReference type="PROSITE" id="PS01166">
    <property type="entry name" value="RNA_POL_BETA"/>
    <property type="match status" value="1"/>
</dbReference>
<dbReference type="Pfam" id="PF04565">
    <property type="entry name" value="RNA_pol_Rpb2_3"/>
    <property type="match status" value="1"/>
</dbReference>
<evidence type="ECO:0000259" key="13">
    <source>
        <dbReference type="Pfam" id="PF04565"/>
    </source>
</evidence>
<dbReference type="Gene3D" id="2.40.50.100">
    <property type="match status" value="1"/>
</dbReference>
<feature type="domain" description="RNA polymerase beta subunit protrusion" evidence="12">
    <location>
        <begin position="104"/>
        <end position="419"/>
    </location>
</feature>
<dbReference type="FunFam" id="2.40.50.150:FF:000001">
    <property type="entry name" value="DNA-directed RNA polymerase subunit beta"/>
    <property type="match status" value="1"/>
</dbReference>
<dbReference type="GO" id="GO:0032549">
    <property type="term" value="F:ribonucleoside binding"/>
    <property type="evidence" value="ECO:0007669"/>
    <property type="project" value="InterPro"/>
</dbReference>
<dbReference type="Gene3D" id="3.90.1100.10">
    <property type="match status" value="1"/>
</dbReference>
<dbReference type="HAMAP" id="MF_01321">
    <property type="entry name" value="RNApol_bact_RpoB"/>
    <property type="match status" value="1"/>
</dbReference>
<dbReference type="GO" id="GO:0003677">
    <property type="term" value="F:DNA binding"/>
    <property type="evidence" value="ECO:0007669"/>
    <property type="project" value="UniProtKB-UniRule"/>
</dbReference>
<name>Q2M4U3_9MYCO</name>
<dbReference type="InterPro" id="IPR007641">
    <property type="entry name" value="RNA_pol_Rpb2_7"/>
</dbReference>
<dbReference type="InterPro" id="IPR037034">
    <property type="entry name" value="RNA_pol_Rpb2_2_sf"/>
</dbReference>
<dbReference type="NCBIfam" id="NF001616">
    <property type="entry name" value="PRK00405.1"/>
    <property type="match status" value="1"/>
</dbReference>
<evidence type="ECO:0000259" key="14">
    <source>
        <dbReference type="Pfam" id="PF10385"/>
    </source>
</evidence>
<dbReference type="PANTHER" id="PTHR20856">
    <property type="entry name" value="DNA-DIRECTED RNA POLYMERASE I SUBUNIT 2"/>
    <property type="match status" value="1"/>
</dbReference>
<dbReference type="CDD" id="cd00653">
    <property type="entry name" value="RNA_pol_B_RPB2"/>
    <property type="match status" value="1"/>
</dbReference>
<evidence type="ECO:0000256" key="4">
    <source>
        <dbReference type="ARBA" id="ARBA00023163"/>
    </source>
</evidence>
<organism evidence="15">
    <name type="scientific">Mycobacteroides abscessus subsp. bolletii</name>
    <dbReference type="NCBI Taxonomy" id="319705"/>
    <lineage>
        <taxon>Bacteria</taxon>
        <taxon>Bacillati</taxon>
        <taxon>Actinomycetota</taxon>
        <taxon>Actinomycetes</taxon>
        <taxon>Mycobacteriales</taxon>
        <taxon>Mycobacteriaceae</taxon>
        <taxon>Mycobacteroides</taxon>
        <taxon>Mycobacteroides abscessus</taxon>
    </lineage>
</organism>
<dbReference type="Pfam" id="PF04563">
    <property type="entry name" value="RNA_pol_Rpb2_1"/>
    <property type="match status" value="1"/>
</dbReference>
<dbReference type="Pfam" id="PF10385">
    <property type="entry name" value="RNA_pol_Rpb2_45"/>
    <property type="match status" value="1"/>
</dbReference>
<sequence>MRGNTGGPILAVSRQTKTDNATTNSVPGAPSRLSFAKLREPLAVPGLLDVQTESFEWLVGSPRWREVATARGEVNPTGGLEEILTELSPIEDFSGSMSLSFSDPRFDEVKAPVDECKDKDMTYAAPLFVTAEFINNNTGEIKSQTVFMGDFPMMTDMGTFIINGTERVVVSQLVRSPGVYFDESIDKSTEKTLHSVKVIPGRGAWLEFDVDKRDTVGVRIDRKRRQPVTVLLKALGWTNEQIVERFGFSEIMMGTLEKDNIAGPDEALLDIYRKLRPGEPPTKESAQALLENLFFKEKRYDLARVGRYKVNKKLGLGGTNPAQVTTTTLTEEDVVATIEYLVRLHEGQTTMTAPGGVEVPVDVDDIDHFGNRRLRTVGELIQNQIRVGLSRMERVVRERMTTQDVEAITPQTLINIRPVVAAIKEFFGTSQLSQFMDQNNPLSGLTHKRRLSALGPGGLTRDRAGLEVRDVHPSHYGRMCPIETPEGPNIGLIGSLSVYARVNPFGFIETPYRKVSDGVVTDEIHYLTADEEDRHVVAQANSPVDANGRFTEEKILVRRKGGEVEFVSATEVDYMDVSPRQMVSVATAMIPFLEHDDANRALMGANMQRQAVPLVRSEAPLVGTGMELRAAIDAGDVVVAEKAGVIEEVSADYVTVMADDGTRQSYRLRKFARSNHGTCANQKPIVDEGQRVEAGQVIADGPCTENGEMALGKNLLVAVMPWEGHNYEDAIILSNRLVEEDVLTSIHIEEHEIDARDTKLGAEEITRDIPNVSDEVLADLDERGIVRIGAEVRDGDILVGKVTPKGETELTPEERLLRAIFGEKAREVRDTSLKVPHGESGKVIGIRVFSRDDDDDLPAGVNELVRVYVAQKRKISDGDKLAGRHGNKGVIGKILPVEDMPFLPDGTPVDIILNTHGVPRRMNIGQILETHLGWIAKTGWNIEGDPEWAQNLPEDLQSAPADTRTATPVFDGAREEELTGLLSSTLPNRDGEVMVDGDGKARLFDGRSGEPFPYPVTVGYMYILKLHHLVDDKIHARSTGPYSMITQQPLGGKAQFGGQRFGEMECWAMQAYGAAYTLQELLTIKSDDTVGRVKVYEAIVKGENIPEPGIPESFKVLLKELQSLCLNVEVLSKDGAAIEMRDGDDEDLERAAANLGINLSRNESASIEDFA</sequence>
<dbReference type="InterPro" id="IPR007121">
    <property type="entry name" value="RNA_pol_bsu_CS"/>
</dbReference>
<dbReference type="Gene3D" id="2.40.270.10">
    <property type="entry name" value="DNA-directed RNA polymerase, subunit 2, domain 6"/>
    <property type="match status" value="1"/>
</dbReference>
<proteinExistence type="inferred from homology"/>
<evidence type="ECO:0000313" key="15">
    <source>
        <dbReference type="EMBL" id="AAX93859.1"/>
    </source>
</evidence>
<dbReference type="InterPro" id="IPR037033">
    <property type="entry name" value="DNA-dir_RNAP_su2_hyb_sf"/>
</dbReference>
<evidence type="ECO:0000256" key="5">
    <source>
        <dbReference type="ARBA" id="ARBA00048552"/>
    </source>
</evidence>
<evidence type="ECO:0000259" key="9">
    <source>
        <dbReference type="Pfam" id="PF00562"/>
    </source>
</evidence>
<keyword evidence="1 6" id="KW-0240">DNA-directed RNA polymerase</keyword>
<comment type="similarity">
    <text evidence="6 7">Belongs to the RNA polymerase beta chain family.</text>
</comment>
<dbReference type="GO" id="GO:0003899">
    <property type="term" value="F:DNA-directed RNA polymerase activity"/>
    <property type="evidence" value="ECO:0007669"/>
    <property type="project" value="UniProtKB-UniRule"/>
</dbReference>
<dbReference type="EMBL" id="AY859692">
    <property type="protein sequence ID" value="AAX93859.1"/>
    <property type="molecule type" value="Genomic_DNA"/>
</dbReference>
<dbReference type="Pfam" id="PF00562">
    <property type="entry name" value="RNA_pol_Rpb2_6"/>
    <property type="match status" value="1"/>
</dbReference>
<dbReference type="NCBIfam" id="TIGR02013">
    <property type="entry name" value="rpoB"/>
    <property type="match status" value="1"/>
</dbReference>
<dbReference type="InterPro" id="IPR010243">
    <property type="entry name" value="RNA_pol_bsu_bac"/>
</dbReference>
<dbReference type="Pfam" id="PF04560">
    <property type="entry name" value="RNA_pol_Rpb2_7"/>
    <property type="match status" value="1"/>
</dbReference>
<dbReference type="InterPro" id="IPR007644">
    <property type="entry name" value="RNA_pol_bsu_protrusion"/>
</dbReference>
<keyword evidence="4 6" id="KW-0804">Transcription</keyword>
<dbReference type="Pfam" id="PF04561">
    <property type="entry name" value="RNA_pol_Rpb2_2"/>
    <property type="match status" value="1"/>
</dbReference>
<dbReference type="InterPro" id="IPR014724">
    <property type="entry name" value="RNA_pol_RPB2_OB-fold"/>
</dbReference>
<dbReference type="InterPro" id="IPR042107">
    <property type="entry name" value="DNA-dir_RNA_pol_bsu_ext_1_sf"/>
</dbReference>
<evidence type="ECO:0000256" key="3">
    <source>
        <dbReference type="ARBA" id="ARBA00022695"/>
    </source>
</evidence>
<evidence type="ECO:0000259" key="11">
    <source>
        <dbReference type="Pfam" id="PF04561"/>
    </source>
</evidence>
<comment type="catalytic activity">
    <reaction evidence="5 6 8">
        <text>RNA(n) + a ribonucleoside 5'-triphosphate = RNA(n+1) + diphosphate</text>
        <dbReference type="Rhea" id="RHEA:21248"/>
        <dbReference type="Rhea" id="RHEA-COMP:14527"/>
        <dbReference type="Rhea" id="RHEA-COMP:17342"/>
        <dbReference type="ChEBI" id="CHEBI:33019"/>
        <dbReference type="ChEBI" id="CHEBI:61557"/>
        <dbReference type="ChEBI" id="CHEBI:140395"/>
        <dbReference type="EC" id="2.7.7.6"/>
    </reaction>
</comment>
<dbReference type="FunFam" id="3.90.1800.10:FF:000005">
    <property type="entry name" value="DNA-directed RNA polymerase subunit beta"/>
    <property type="match status" value="1"/>
</dbReference>
<protein>
    <recommendedName>
        <fullName evidence="6 8">DNA-directed RNA polymerase subunit beta</fullName>
        <shortName evidence="6">RNAP subunit beta</shortName>
        <ecNumber evidence="6 8">2.7.7.6</ecNumber>
    </recommendedName>
    <alternativeName>
        <fullName evidence="6">RNA polymerase subunit beta</fullName>
    </alternativeName>
    <alternativeName>
        <fullName evidence="6">Transcriptase subunit beta</fullName>
    </alternativeName>
</protein>
<keyword evidence="3 6" id="KW-0548">Nucleotidyltransferase</keyword>
<accession>Q2M4U3</accession>
<dbReference type="InterPro" id="IPR007642">
    <property type="entry name" value="RNA_pol_Rpb2_2"/>
</dbReference>
<evidence type="ECO:0000256" key="1">
    <source>
        <dbReference type="ARBA" id="ARBA00022478"/>
    </source>
</evidence>
<reference evidence="15" key="1">
    <citation type="journal article" date="2006" name="Int. J. Syst. Evol. Microbiol.">
        <title>rpoB gene sequence-based characterization of emerging non-tuberculous mycobacteria with descriptions of Mycobacterium bolletii sp. nov., Mycobacterium phocaicum sp. nov. and Mycobacterium aubagnense sp. nov.</title>
        <authorList>
            <person name="Adekambi T."/>
            <person name="Berger P."/>
            <person name="Raoult D."/>
            <person name="Drancourt M."/>
        </authorList>
    </citation>
    <scope>NUCLEOTIDE SEQUENCE</scope>
    <source>
        <strain evidence="15">CIP 108541</strain>
    </source>
</reference>
<dbReference type="Gene3D" id="3.90.1110.10">
    <property type="entry name" value="RNA polymerase Rpb2, domain 2"/>
    <property type="match status" value="1"/>
</dbReference>
<dbReference type="GO" id="GO:0000428">
    <property type="term" value="C:DNA-directed RNA polymerase complex"/>
    <property type="evidence" value="ECO:0007669"/>
    <property type="project" value="UniProtKB-KW"/>
</dbReference>
<dbReference type="Gene3D" id="3.90.1800.10">
    <property type="entry name" value="RNA polymerase alpha subunit dimerisation domain"/>
    <property type="match status" value="1"/>
</dbReference>
<comment type="subunit">
    <text evidence="6 8">The RNAP catalytic core consists of 2 alpha, 1 beta, 1 beta' and 1 omega subunit. When a sigma factor is associated with the core the holoenzyme is formed, which can initiate transcription.</text>
</comment>
<dbReference type="EC" id="2.7.7.6" evidence="6 8"/>
<dbReference type="InterPro" id="IPR007120">
    <property type="entry name" value="DNA-dir_RNAP_su2_dom"/>
</dbReference>
<evidence type="ECO:0000256" key="2">
    <source>
        <dbReference type="ARBA" id="ARBA00022679"/>
    </source>
</evidence>
<evidence type="ECO:0000256" key="7">
    <source>
        <dbReference type="RuleBase" id="RU000434"/>
    </source>
</evidence>
<feature type="domain" description="DNA-directed RNA polymerase subunit 2 hybrid-binding" evidence="9">
    <location>
        <begin position="639"/>
        <end position="1055"/>
    </location>
</feature>
<dbReference type="Gene3D" id="2.40.50.150">
    <property type="match status" value="1"/>
</dbReference>
<feature type="domain" description="DNA-directed RNA polymerase beta subunit external 1" evidence="14">
    <location>
        <begin position="512"/>
        <end position="578"/>
    </location>
</feature>
<dbReference type="RefSeq" id="WP_016888960.1">
    <property type="nucleotide sequence ID" value="NZ_CP065265.1"/>
</dbReference>
<dbReference type="Gene3D" id="2.30.150.10">
    <property type="entry name" value="DNA-directed RNA polymerase, beta subunit, external 1 domain"/>
    <property type="match status" value="1"/>
</dbReference>
<keyword evidence="2 6" id="KW-0808">Transferase</keyword>
<evidence type="ECO:0000256" key="6">
    <source>
        <dbReference type="HAMAP-Rule" id="MF_01321"/>
    </source>
</evidence>
<comment type="function">
    <text evidence="6 8">DNA-dependent RNA polymerase catalyzes the transcription of DNA into RNA using the four ribonucleoside triphosphates as substrates.</text>
</comment>
<dbReference type="InterPro" id="IPR007645">
    <property type="entry name" value="RNA_pol_Rpb2_3"/>
</dbReference>
<dbReference type="InterPro" id="IPR015712">
    <property type="entry name" value="DNA-dir_RNA_pol_su2"/>
</dbReference>
<evidence type="ECO:0000256" key="8">
    <source>
        <dbReference type="RuleBase" id="RU363031"/>
    </source>
</evidence>
<feature type="domain" description="RNA polymerase Rpb2" evidence="11">
    <location>
        <begin position="175"/>
        <end position="375"/>
    </location>
</feature>